<dbReference type="Proteomes" id="UP000092607">
    <property type="component" value="Unassembled WGS sequence"/>
</dbReference>
<sequence length="193" mass="22391">MYFISIILRILMITLGLWLAVVRPMASWQGRDFPDESEINYSEGTLKVERQRTGKASTAYFIVVTPKNSLRGVNYYCSYAAYHELATAWCLRKEELEPHLNQQVRVGWYQQKSFLWFDNSHPQLVSLSVNGKIIRSYDDTLNLIKKNNDRARIGNVVIFIILFFGFLICDLSLAKTGREVLEMQKNKSNPMQN</sequence>
<accession>A0A1B8Q250</accession>
<proteinExistence type="predicted"/>
<protein>
    <submittedName>
        <fullName evidence="2">Uncharacterized protein</fullName>
    </submittedName>
</protein>
<organism evidence="2 3">
    <name type="scientific">Moraxella lacunata</name>
    <dbReference type="NCBI Taxonomy" id="477"/>
    <lineage>
        <taxon>Bacteria</taxon>
        <taxon>Pseudomonadati</taxon>
        <taxon>Pseudomonadota</taxon>
        <taxon>Gammaproteobacteria</taxon>
        <taxon>Moraxellales</taxon>
        <taxon>Moraxellaceae</taxon>
        <taxon>Moraxella</taxon>
    </lineage>
</organism>
<reference evidence="2 3" key="1">
    <citation type="submission" date="2016-06" db="EMBL/GenBank/DDBJ databases">
        <title>Draft genome of Moraxella lacunata CCUG 57757A.</title>
        <authorList>
            <person name="Salva-Serra F."/>
            <person name="Engstrom-Jakobsson H."/>
            <person name="Thorell K."/>
            <person name="Gonzales-Siles L."/>
            <person name="Karlsson R."/>
            <person name="Boulund F."/>
            <person name="Engstrand L."/>
            <person name="Kristiansson E."/>
            <person name="Moore E."/>
        </authorList>
    </citation>
    <scope>NUCLEOTIDE SEQUENCE [LARGE SCALE GENOMIC DNA]</scope>
    <source>
        <strain evidence="2 3">CCUG 57757A</strain>
    </source>
</reference>
<feature type="transmembrane region" description="Helical" evidence="1">
    <location>
        <begin position="6"/>
        <end position="22"/>
    </location>
</feature>
<evidence type="ECO:0000313" key="3">
    <source>
        <dbReference type="Proteomes" id="UP000092607"/>
    </source>
</evidence>
<gene>
    <name evidence="2" type="ORF">A9309_06630</name>
</gene>
<dbReference type="AlphaFoldDB" id="A0A1B8Q250"/>
<evidence type="ECO:0000313" key="2">
    <source>
        <dbReference type="EMBL" id="OBX62941.1"/>
    </source>
</evidence>
<keyword evidence="1" id="KW-0472">Membrane</keyword>
<dbReference type="EMBL" id="LZMS01000057">
    <property type="protein sequence ID" value="OBX62941.1"/>
    <property type="molecule type" value="Genomic_DNA"/>
</dbReference>
<keyword evidence="1" id="KW-0812">Transmembrane</keyword>
<name>A0A1B8Q250_MORLA</name>
<comment type="caution">
    <text evidence="2">The sequence shown here is derived from an EMBL/GenBank/DDBJ whole genome shotgun (WGS) entry which is preliminary data.</text>
</comment>
<keyword evidence="1" id="KW-1133">Transmembrane helix</keyword>
<dbReference type="RefSeq" id="WP_065254900.1">
    <property type="nucleotide sequence ID" value="NZ_LZDR01000010.1"/>
</dbReference>
<evidence type="ECO:0000256" key="1">
    <source>
        <dbReference type="SAM" id="Phobius"/>
    </source>
</evidence>
<feature type="transmembrane region" description="Helical" evidence="1">
    <location>
        <begin position="153"/>
        <end position="174"/>
    </location>
</feature>
<dbReference type="OrthoDB" id="6650514at2"/>